<feature type="transmembrane region" description="Helical" evidence="6">
    <location>
        <begin position="181"/>
        <end position="201"/>
    </location>
</feature>
<accession>A0ABM7DRG6</accession>
<dbReference type="Proteomes" id="UP000278437">
    <property type="component" value="Chromosome"/>
</dbReference>
<proteinExistence type="predicted"/>
<dbReference type="RefSeq" id="WP_126168478.1">
    <property type="nucleotide sequence ID" value="NZ_CP020373.1"/>
</dbReference>
<comment type="subcellular location">
    <subcellularLocation>
        <location evidence="1">Cell membrane</location>
        <topology evidence="1">Multi-pass membrane protein</topology>
    </subcellularLocation>
</comment>
<name>A0ABM7DRG6_9GAMM</name>
<reference evidence="8" key="1">
    <citation type="submission" date="2017-03" db="EMBL/GenBank/DDBJ databases">
        <title>Full genome sequence of a non-lethal Shewanella isolate that potentiates virulence of Vibio parahaemolyticus causing acute hepatopancreatic necrosis disease (AHPND) in shrimp.</title>
        <authorList>
            <person name="Prachumwat A."/>
            <person name="Sritunyalucksana K."/>
        </authorList>
    </citation>
    <scope>NUCLEOTIDE SEQUENCE [LARGE SCALE GENOMIC DNA]</scope>
    <source>
        <strain evidence="8">TH2012</strain>
    </source>
</reference>
<dbReference type="PANTHER" id="PTHR30086:SF20">
    <property type="entry name" value="ARGININE EXPORTER PROTEIN ARGO-RELATED"/>
    <property type="match status" value="1"/>
</dbReference>
<keyword evidence="2" id="KW-1003">Cell membrane</keyword>
<evidence type="ECO:0000256" key="2">
    <source>
        <dbReference type="ARBA" id="ARBA00022475"/>
    </source>
</evidence>
<organism evidence="7 8">
    <name type="scientific">Shewanella khirikhana</name>
    <dbReference type="NCBI Taxonomy" id="1965282"/>
    <lineage>
        <taxon>Bacteria</taxon>
        <taxon>Pseudomonadati</taxon>
        <taxon>Pseudomonadota</taxon>
        <taxon>Gammaproteobacteria</taxon>
        <taxon>Alteromonadales</taxon>
        <taxon>Shewanellaceae</taxon>
        <taxon>Shewanella</taxon>
    </lineage>
</organism>
<gene>
    <name evidence="7" type="primary">leuE</name>
    <name evidence="7" type="ORF">STH12_03231</name>
</gene>
<evidence type="ECO:0000256" key="4">
    <source>
        <dbReference type="ARBA" id="ARBA00022989"/>
    </source>
</evidence>
<evidence type="ECO:0000256" key="5">
    <source>
        <dbReference type="ARBA" id="ARBA00023136"/>
    </source>
</evidence>
<protein>
    <submittedName>
        <fullName evidence="7">Leucine efflux protein</fullName>
    </submittedName>
</protein>
<evidence type="ECO:0000256" key="6">
    <source>
        <dbReference type="SAM" id="Phobius"/>
    </source>
</evidence>
<keyword evidence="3 6" id="KW-0812">Transmembrane</keyword>
<evidence type="ECO:0000256" key="1">
    <source>
        <dbReference type="ARBA" id="ARBA00004651"/>
    </source>
</evidence>
<evidence type="ECO:0000313" key="8">
    <source>
        <dbReference type="Proteomes" id="UP000278437"/>
    </source>
</evidence>
<dbReference type="Pfam" id="PF01810">
    <property type="entry name" value="LysE"/>
    <property type="match status" value="1"/>
</dbReference>
<keyword evidence="8" id="KW-1185">Reference proteome</keyword>
<sequence length="203" mass="21073">MFEALSLLAVATVLLLGSPGPAPLTLAALGAAQGVKRSLPFLGGLIAGLLLIMLAAASGLASLLQSFPVLASTLKWLGAAYILYLAFRIATSQQVTANSDNAVGFKNGLLFNLMNPKAYMALLSLLSQFALPLGSPLASYAVTITVCLLLAVLVDGLWLALGKLAGSKLQSPRQIIWLKRLMAFGILAALLVSLAQGMPLLSQ</sequence>
<feature type="transmembrane region" description="Helical" evidence="6">
    <location>
        <begin position="43"/>
        <end position="64"/>
    </location>
</feature>
<evidence type="ECO:0000256" key="3">
    <source>
        <dbReference type="ARBA" id="ARBA00022692"/>
    </source>
</evidence>
<evidence type="ECO:0000313" key="7">
    <source>
        <dbReference type="EMBL" id="AZQ12291.1"/>
    </source>
</evidence>
<feature type="transmembrane region" description="Helical" evidence="6">
    <location>
        <begin position="118"/>
        <end position="134"/>
    </location>
</feature>
<dbReference type="InterPro" id="IPR001123">
    <property type="entry name" value="LeuE-type"/>
</dbReference>
<dbReference type="PANTHER" id="PTHR30086">
    <property type="entry name" value="ARGININE EXPORTER PROTEIN ARGO"/>
    <property type="match status" value="1"/>
</dbReference>
<keyword evidence="4 6" id="KW-1133">Transmembrane helix</keyword>
<dbReference type="EMBL" id="CP020373">
    <property type="protein sequence ID" value="AZQ12291.1"/>
    <property type="molecule type" value="Genomic_DNA"/>
</dbReference>
<feature type="transmembrane region" description="Helical" evidence="6">
    <location>
        <begin position="140"/>
        <end position="161"/>
    </location>
</feature>
<keyword evidence="5 6" id="KW-0472">Membrane</keyword>